<dbReference type="GO" id="GO:0006352">
    <property type="term" value="P:DNA-templated transcription initiation"/>
    <property type="evidence" value="ECO:0007669"/>
    <property type="project" value="InterPro"/>
</dbReference>
<dbReference type="PANTHER" id="PTHR43133">
    <property type="entry name" value="RNA POLYMERASE ECF-TYPE SIGMA FACTO"/>
    <property type="match status" value="1"/>
</dbReference>
<keyword evidence="5" id="KW-0804">Transcription</keyword>
<keyword evidence="3" id="KW-0731">Sigma factor</keyword>
<evidence type="ECO:0000256" key="2">
    <source>
        <dbReference type="ARBA" id="ARBA00023015"/>
    </source>
</evidence>
<dbReference type="SUPFAM" id="SSF88659">
    <property type="entry name" value="Sigma3 and sigma4 domains of RNA polymerase sigma factors"/>
    <property type="match status" value="1"/>
</dbReference>
<evidence type="ECO:0000313" key="8">
    <source>
        <dbReference type="EMBL" id="SEF36409.1"/>
    </source>
</evidence>
<protein>
    <submittedName>
        <fullName evidence="8">RNA polymerase sigma factor, sigma-70 family</fullName>
    </submittedName>
</protein>
<dbReference type="InterPro" id="IPR013325">
    <property type="entry name" value="RNA_pol_sigma_r2"/>
</dbReference>
<dbReference type="InterPro" id="IPR013324">
    <property type="entry name" value="RNA_pol_sigma_r3/r4-like"/>
</dbReference>
<dbReference type="GO" id="GO:0003677">
    <property type="term" value="F:DNA binding"/>
    <property type="evidence" value="ECO:0007669"/>
    <property type="project" value="UniProtKB-KW"/>
</dbReference>
<proteinExistence type="inferred from homology"/>
<dbReference type="AlphaFoldDB" id="A0A1H5RDK4"/>
<evidence type="ECO:0000256" key="4">
    <source>
        <dbReference type="ARBA" id="ARBA00023125"/>
    </source>
</evidence>
<evidence type="ECO:0000259" key="7">
    <source>
        <dbReference type="Pfam" id="PF04542"/>
    </source>
</evidence>
<dbReference type="InterPro" id="IPR036388">
    <property type="entry name" value="WH-like_DNA-bd_sf"/>
</dbReference>
<reference evidence="9" key="1">
    <citation type="submission" date="2016-10" db="EMBL/GenBank/DDBJ databases">
        <authorList>
            <person name="Varghese N."/>
            <person name="Submissions S."/>
        </authorList>
    </citation>
    <scope>NUCLEOTIDE SEQUENCE [LARGE SCALE GENOMIC DNA]</scope>
    <source>
        <strain evidence="9">DSM 44654</strain>
    </source>
</reference>
<dbReference type="InterPro" id="IPR014284">
    <property type="entry name" value="RNA_pol_sigma-70_dom"/>
</dbReference>
<dbReference type="Gene3D" id="1.10.1740.10">
    <property type="match status" value="1"/>
</dbReference>
<dbReference type="STRING" id="218821.SAMN05421837_110164"/>
<evidence type="ECO:0000256" key="1">
    <source>
        <dbReference type="ARBA" id="ARBA00010641"/>
    </source>
</evidence>
<dbReference type="EMBL" id="FNUJ01000010">
    <property type="protein sequence ID" value="SEF36409.1"/>
    <property type="molecule type" value="Genomic_DNA"/>
</dbReference>
<dbReference type="PANTHER" id="PTHR43133:SF8">
    <property type="entry name" value="RNA POLYMERASE SIGMA FACTOR HI_1459-RELATED"/>
    <property type="match status" value="1"/>
</dbReference>
<organism evidence="8 9">
    <name type="scientific">Amycolatopsis pretoriensis</name>
    <dbReference type="NCBI Taxonomy" id="218821"/>
    <lineage>
        <taxon>Bacteria</taxon>
        <taxon>Bacillati</taxon>
        <taxon>Actinomycetota</taxon>
        <taxon>Actinomycetes</taxon>
        <taxon>Pseudonocardiales</taxon>
        <taxon>Pseudonocardiaceae</taxon>
        <taxon>Amycolatopsis</taxon>
    </lineage>
</organism>
<feature type="compositionally biased region" description="Basic and acidic residues" evidence="6">
    <location>
        <begin position="100"/>
        <end position="111"/>
    </location>
</feature>
<evidence type="ECO:0000313" key="9">
    <source>
        <dbReference type="Proteomes" id="UP000198878"/>
    </source>
</evidence>
<dbReference type="Proteomes" id="UP000198878">
    <property type="component" value="Unassembled WGS sequence"/>
</dbReference>
<comment type="similarity">
    <text evidence="1">Belongs to the sigma-70 factor family. ECF subfamily.</text>
</comment>
<dbReference type="GO" id="GO:0016987">
    <property type="term" value="F:sigma factor activity"/>
    <property type="evidence" value="ECO:0007669"/>
    <property type="project" value="UniProtKB-KW"/>
</dbReference>
<evidence type="ECO:0000256" key="3">
    <source>
        <dbReference type="ARBA" id="ARBA00023082"/>
    </source>
</evidence>
<accession>A0A1H5RDK4</accession>
<dbReference type="InterPro" id="IPR007627">
    <property type="entry name" value="RNA_pol_sigma70_r2"/>
</dbReference>
<name>A0A1H5RDK4_9PSEU</name>
<feature type="domain" description="RNA polymerase sigma-70 region 2" evidence="7">
    <location>
        <begin position="37"/>
        <end position="104"/>
    </location>
</feature>
<sequence>MEYRLMARLSGSIGGAVDTTTLLETAARGDQEAWDTLVDRYTSLLWAIARGHRLSDADAADVVQTTWLKLVENLGRIKEPDRLPGWLATTARHECLRQLRRAGRERPSDDRDWPEEPAGHPGVDAALLLDERNATLWRALATLSEQCRQLLRVLMATPPPSYADVAAALDMPVGSIGPTRQRCLARLRERAGAAGLGTEDRT</sequence>
<feature type="region of interest" description="Disordered" evidence="6">
    <location>
        <begin position="100"/>
        <end position="119"/>
    </location>
</feature>
<keyword evidence="2" id="KW-0805">Transcription regulation</keyword>
<evidence type="ECO:0000256" key="6">
    <source>
        <dbReference type="SAM" id="MobiDB-lite"/>
    </source>
</evidence>
<dbReference type="NCBIfam" id="TIGR02937">
    <property type="entry name" value="sigma70-ECF"/>
    <property type="match status" value="1"/>
</dbReference>
<keyword evidence="9" id="KW-1185">Reference proteome</keyword>
<dbReference type="Pfam" id="PF04542">
    <property type="entry name" value="Sigma70_r2"/>
    <property type="match status" value="1"/>
</dbReference>
<dbReference type="SUPFAM" id="SSF88946">
    <property type="entry name" value="Sigma2 domain of RNA polymerase sigma factors"/>
    <property type="match status" value="1"/>
</dbReference>
<keyword evidence="4" id="KW-0238">DNA-binding</keyword>
<gene>
    <name evidence="8" type="ORF">SAMN05421837_110164</name>
</gene>
<evidence type="ECO:0000256" key="5">
    <source>
        <dbReference type="ARBA" id="ARBA00023163"/>
    </source>
</evidence>
<dbReference type="Gene3D" id="1.10.10.10">
    <property type="entry name" value="Winged helix-like DNA-binding domain superfamily/Winged helix DNA-binding domain"/>
    <property type="match status" value="1"/>
</dbReference>
<dbReference type="InterPro" id="IPR039425">
    <property type="entry name" value="RNA_pol_sigma-70-like"/>
</dbReference>